<keyword evidence="1" id="KW-0472">Membrane</keyword>
<feature type="transmembrane region" description="Helical" evidence="1">
    <location>
        <begin position="6"/>
        <end position="25"/>
    </location>
</feature>
<keyword evidence="1" id="KW-1133">Transmembrane helix</keyword>
<protein>
    <submittedName>
        <fullName evidence="2">Uncharacterized protein</fullName>
    </submittedName>
</protein>
<keyword evidence="3" id="KW-1185">Reference proteome</keyword>
<evidence type="ECO:0000313" key="2">
    <source>
        <dbReference type="EMBL" id="SFB67440.1"/>
    </source>
</evidence>
<proteinExistence type="predicted"/>
<reference evidence="3" key="1">
    <citation type="submission" date="2016-10" db="EMBL/GenBank/DDBJ databases">
        <authorList>
            <person name="Varghese N."/>
            <person name="Submissions S."/>
        </authorList>
    </citation>
    <scope>NUCLEOTIDE SEQUENCE [LARGE SCALE GENOMIC DNA]</scope>
    <source>
        <strain evidence="3">ATCC 43811</strain>
    </source>
</reference>
<name>A0A1I1D3R2_BREAD</name>
<dbReference type="STRING" id="34097.SAMN02745150_00063"/>
<sequence length="82" mass="9057">MGLIYWGVLGFLLENICASNFYLLVGDTDPFLKKMYVSLSSAYSANRQFANSKFMVDILGVTSSFGNLKGSVSRRSSSNRKS</sequence>
<keyword evidence="1" id="KW-0812">Transmembrane</keyword>
<dbReference type="Proteomes" id="UP000240042">
    <property type="component" value="Unassembled WGS sequence"/>
</dbReference>
<gene>
    <name evidence="2" type="ORF">SAMN02745150_00063</name>
</gene>
<evidence type="ECO:0000256" key="1">
    <source>
        <dbReference type="SAM" id="Phobius"/>
    </source>
</evidence>
<accession>A0A1I1D3R2</accession>
<organism evidence="2 3">
    <name type="scientific">Brevinema andersonii</name>
    <dbReference type="NCBI Taxonomy" id="34097"/>
    <lineage>
        <taxon>Bacteria</taxon>
        <taxon>Pseudomonadati</taxon>
        <taxon>Spirochaetota</taxon>
        <taxon>Spirochaetia</taxon>
        <taxon>Brevinematales</taxon>
        <taxon>Brevinemataceae</taxon>
        <taxon>Brevinema</taxon>
    </lineage>
</organism>
<dbReference type="AlphaFoldDB" id="A0A1I1D3R2"/>
<dbReference type="EMBL" id="FOKY01000001">
    <property type="protein sequence ID" value="SFB67440.1"/>
    <property type="molecule type" value="Genomic_DNA"/>
</dbReference>
<evidence type="ECO:0000313" key="3">
    <source>
        <dbReference type="Proteomes" id="UP000240042"/>
    </source>
</evidence>